<dbReference type="PANTHER" id="PTHR10039:SF15">
    <property type="entry name" value="NACHT DOMAIN-CONTAINING PROTEIN"/>
    <property type="match status" value="1"/>
</dbReference>
<keyword evidence="3" id="KW-1185">Reference proteome</keyword>
<reference evidence="2" key="1">
    <citation type="journal article" date="2020" name="Stud. Mycol.">
        <title>101 Dothideomycetes genomes: a test case for predicting lifestyles and emergence of pathogens.</title>
        <authorList>
            <person name="Haridas S."/>
            <person name="Albert R."/>
            <person name="Binder M."/>
            <person name="Bloem J."/>
            <person name="Labutti K."/>
            <person name="Salamov A."/>
            <person name="Andreopoulos B."/>
            <person name="Baker S."/>
            <person name="Barry K."/>
            <person name="Bills G."/>
            <person name="Bluhm B."/>
            <person name="Cannon C."/>
            <person name="Castanera R."/>
            <person name="Culley D."/>
            <person name="Daum C."/>
            <person name="Ezra D."/>
            <person name="Gonzalez J."/>
            <person name="Henrissat B."/>
            <person name="Kuo A."/>
            <person name="Liang C."/>
            <person name="Lipzen A."/>
            <person name="Lutzoni F."/>
            <person name="Magnuson J."/>
            <person name="Mondo S."/>
            <person name="Nolan M."/>
            <person name="Ohm R."/>
            <person name="Pangilinan J."/>
            <person name="Park H.-J."/>
            <person name="Ramirez L."/>
            <person name="Alfaro M."/>
            <person name="Sun H."/>
            <person name="Tritt A."/>
            <person name="Yoshinaga Y."/>
            <person name="Zwiers L.-H."/>
            <person name="Turgeon B."/>
            <person name="Goodwin S."/>
            <person name="Spatafora J."/>
            <person name="Crous P."/>
            <person name="Grigoriev I."/>
        </authorList>
    </citation>
    <scope>NUCLEOTIDE SEQUENCE</scope>
    <source>
        <strain evidence="2">CBS 125425</strain>
    </source>
</reference>
<feature type="domain" description="GPI inositol-deacylase winged helix" evidence="1">
    <location>
        <begin position="42"/>
        <end position="120"/>
    </location>
</feature>
<dbReference type="PANTHER" id="PTHR10039">
    <property type="entry name" value="AMELOGENIN"/>
    <property type="match status" value="1"/>
</dbReference>
<dbReference type="InterPro" id="IPR054471">
    <property type="entry name" value="GPIID_WHD"/>
</dbReference>
<sequence length="165" mass="19109">EGTTTPKSLRRRLKLLATGDNAYEHTYKDSMDRIERQSQDQIQLAKGALCWVTFAYTQLSTFELQHALAVEPDLDYLDKDNIASVEDIVAATGGLIALDETSRIIRLVHFTLQEYLKNNRESLFKNRHNYMYKTCAIHLAFECFSEQVCNSTEQFKEQLTLYPLY</sequence>
<dbReference type="OrthoDB" id="195446at2759"/>
<dbReference type="Proteomes" id="UP000799444">
    <property type="component" value="Unassembled WGS sequence"/>
</dbReference>
<proteinExistence type="predicted"/>
<protein>
    <submittedName>
        <fullName evidence="2">Ankyrin repeat protein</fullName>
    </submittedName>
</protein>
<evidence type="ECO:0000313" key="2">
    <source>
        <dbReference type="EMBL" id="KAF2731027.1"/>
    </source>
</evidence>
<accession>A0A9P4QP22</accession>
<evidence type="ECO:0000259" key="1">
    <source>
        <dbReference type="Pfam" id="PF22939"/>
    </source>
</evidence>
<feature type="non-terminal residue" evidence="2">
    <location>
        <position position="165"/>
    </location>
</feature>
<feature type="non-terminal residue" evidence="2">
    <location>
        <position position="1"/>
    </location>
</feature>
<comment type="caution">
    <text evidence="2">The sequence shown here is derived from an EMBL/GenBank/DDBJ whole genome shotgun (WGS) entry which is preliminary data.</text>
</comment>
<name>A0A9P4QP22_9PLEO</name>
<gene>
    <name evidence="2" type="ORF">EJ04DRAFT_406584</name>
</gene>
<dbReference type="EMBL" id="ML996204">
    <property type="protein sequence ID" value="KAF2731027.1"/>
    <property type="molecule type" value="Genomic_DNA"/>
</dbReference>
<evidence type="ECO:0000313" key="3">
    <source>
        <dbReference type="Proteomes" id="UP000799444"/>
    </source>
</evidence>
<dbReference type="Pfam" id="PF22939">
    <property type="entry name" value="WHD_GPIID"/>
    <property type="match status" value="1"/>
</dbReference>
<dbReference type="AlphaFoldDB" id="A0A9P4QP22"/>
<organism evidence="2 3">
    <name type="scientific">Polyplosphaeria fusca</name>
    <dbReference type="NCBI Taxonomy" id="682080"/>
    <lineage>
        <taxon>Eukaryota</taxon>
        <taxon>Fungi</taxon>
        <taxon>Dikarya</taxon>
        <taxon>Ascomycota</taxon>
        <taxon>Pezizomycotina</taxon>
        <taxon>Dothideomycetes</taxon>
        <taxon>Pleosporomycetidae</taxon>
        <taxon>Pleosporales</taxon>
        <taxon>Tetraplosphaeriaceae</taxon>
        <taxon>Polyplosphaeria</taxon>
    </lineage>
</organism>